<feature type="transmembrane region" description="Helical" evidence="10">
    <location>
        <begin position="210"/>
        <end position="228"/>
    </location>
</feature>
<keyword evidence="4 10" id="KW-0288">FMN</keyword>
<feature type="transmembrane region" description="Helical" evidence="10">
    <location>
        <begin position="45"/>
        <end position="66"/>
    </location>
</feature>
<comment type="subunit">
    <text evidence="10">The complex is composed of six subunits: RnfA, RnfB, RnfC, RnfD, RnfE and RnfG.</text>
</comment>
<evidence type="ECO:0000256" key="7">
    <source>
        <dbReference type="ARBA" id="ARBA00022982"/>
    </source>
</evidence>
<proteinExistence type="inferred from homology"/>
<keyword evidence="3 10" id="KW-0285">Flavoprotein</keyword>
<keyword evidence="7 10" id="KW-0249">Electron transport</keyword>
<dbReference type="Pfam" id="PF03116">
    <property type="entry name" value="NQR2_RnfD_RnfE"/>
    <property type="match status" value="1"/>
</dbReference>
<comment type="similarity">
    <text evidence="10">Belongs to the NqrB/RnfD family.</text>
</comment>
<dbReference type="PANTHER" id="PTHR30578:SF0">
    <property type="entry name" value="ION-TRANSLOCATING OXIDOREDUCTASE COMPLEX SUBUNIT D"/>
    <property type="match status" value="1"/>
</dbReference>
<feature type="transmembrane region" description="Helical" evidence="10">
    <location>
        <begin position="184"/>
        <end position="203"/>
    </location>
</feature>
<dbReference type="GeneID" id="75050729"/>
<evidence type="ECO:0000256" key="9">
    <source>
        <dbReference type="ARBA" id="ARBA00023136"/>
    </source>
</evidence>
<evidence type="ECO:0000256" key="4">
    <source>
        <dbReference type="ARBA" id="ARBA00022643"/>
    </source>
</evidence>
<evidence type="ECO:0000256" key="1">
    <source>
        <dbReference type="ARBA" id="ARBA00022448"/>
    </source>
</evidence>
<dbReference type="RefSeq" id="WP_018597985.1">
    <property type="nucleotide sequence ID" value="NZ_CABLBP010000008.1"/>
</dbReference>
<protein>
    <recommendedName>
        <fullName evidence="10">Ion-translocating oxidoreductase complex subunit D</fullName>
        <ecNumber evidence="10">7.-.-.-</ecNumber>
    </recommendedName>
    <alternativeName>
        <fullName evidence="10">Rnf electron transport complex subunit D</fullName>
    </alternativeName>
</protein>
<keyword evidence="6 10" id="KW-1278">Translocase</keyword>
<dbReference type="InterPro" id="IPR011303">
    <property type="entry name" value="RnfD_bac"/>
</dbReference>
<evidence type="ECO:0000256" key="8">
    <source>
        <dbReference type="ARBA" id="ARBA00022989"/>
    </source>
</evidence>
<comment type="subcellular location">
    <subcellularLocation>
        <location evidence="10">Cell membrane</location>
        <topology evidence="10">Multi-pass membrane protein</topology>
    </subcellularLocation>
</comment>
<gene>
    <name evidence="10" type="primary">rnfD</name>
    <name evidence="11" type="ORF">E5259_11820</name>
</gene>
<keyword evidence="9 10" id="KW-0472">Membrane</keyword>
<dbReference type="InterPro" id="IPR004338">
    <property type="entry name" value="NqrB/RnfD"/>
</dbReference>
<evidence type="ECO:0000256" key="3">
    <source>
        <dbReference type="ARBA" id="ARBA00022630"/>
    </source>
</evidence>
<feature type="transmembrane region" description="Helical" evidence="10">
    <location>
        <begin position="95"/>
        <end position="113"/>
    </location>
</feature>
<evidence type="ECO:0000313" key="11">
    <source>
        <dbReference type="EMBL" id="QMW78229.1"/>
    </source>
</evidence>
<comment type="function">
    <text evidence="10">Part of a membrane-bound complex that couples electron transfer with translocation of ions across the membrane.</text>
</comment>
<dbReference type="GO" id="GO:0005886">
    <property type="term" value="C:plasma membrane"/>
    <property type="evidence" value="ECO:0007669"/>
    <property type="project" value="UniProtKB-SubCell"/>
</dbReference>
<evidence type="ECO:0000256" key="5">
    <source>
        <dbReference type="ARBA" id="ARBA00022692"/>
    </source>
</evidence>
<keyword evidence="2 10" id="KW-0597">Phosphoprotein</keyword>
<dbReference type="GO" id="GO:0055085">
    <property type="term" value="P:transmembrane transport"/>
    <property type="evidence" value="ECO:0007669"/>
    <property type="project" value="InterPro"/>
</dbReference>
<organism evidence="11 12">
    <name type="scientific">Blautia producta</name>
    <dbReference type="NCBI Taxonomy" id="33035"/>
    <lineage>
        <taxon>Bacteria</taxon>
        <taxon>Bacillati</taxon>
        <taxon>Bacillota</taxon>
        <taxon>Clostridia</taxon>
        <taxon>Lachnospirales</taxon>
        <taxon>Lachnospiraceae</taxon>
        <taxon>Blautia</taxon>
    </lineage>
</organism>
<feature type="transmembrane region" description="Helical" evidence="10">
    <location>
        <begin position="265"/>
        <end position="283"/>
    </location>
</feature>
<dbReference type="PANTHER" id="PTHR30578">
    <property type="entry name" value="ELECTRON TRANSPORT COMPLEX PROTEIN RNFD"/>
    <property type="match status" value="1"/>
</dbReference>
<dbReference type="AlphaFoldDB" id="A0A7G5MUD6"/>
<keyword evidence="5 10" id="KW-0812">Transmembrane</keyword>
<comment type="cofactor">
    <cofactor evidence="10">
        <name>FMN</name>
        <dbReference type="ChEBI" id="CHEBI:58210"/>
    </cofactor>
</comment>
<evidence type="ECO:0000256" key="10">
    <source>
        <dbReference type="HAMAP-Rule" id="MF_00462"/>
    </source>
</evidence>
<feature type="modified residue" description="FMN phosphoryl threonine" evidence="10">
    <location>
        <position position="160"/>
    </location>
</feature>
<feature type="transmembrane region" description="Helical" evidence="10">
    <location>
        <begin position="125"/>
        <end position="144"/>
    </location>
</feature>
<reference evidence="11 12" key="1">
    <citation type="submission" date="2019-04" db="EMBL/GenBank/DDBJ databases">
        <authorList>
            <person name="Schori C."/>
            <person name="Ahrens C."/>
        </authorList>
    </citation>
    <scope>NUCLEOTIDE SEQUENCE [LARGE SCALE GENOMIC DNA]</scope>
    <source>
        <strain evidence="11 12">DSM 2950</strain>
    </source>
</reference>
<dbReference type="EC" id="7.-.-.-" evidence="10"/>
<dbReference type="Proteomes" id="UP000515789">
    <property type="component" value="Chromosome"/>
</dbReference>
<name>A0A7G5MUD6_9FIRM</name>
<feature type="transmembrane region" description="Helical" evidence="10">
    <location>
        <begin position="234"/>
        <end position="253"/>
    </location>
</feature>
<evidence type="ECO:0000313" key="12">
    <source>
        <dbReference type="Proteomes" id="UP000515789"/>
    </source>
</evidence>
<keyword evidence="1 10" id="KW-0813">Transport</keyword>
<dbReference type="GO" id="GO:0022900">
    <property type="term" value="P:electron transport chain"/>
    <property type="evidence" value="ECO:0007669"/>
    <property type="project" value="UniProtKB-UniRule"/>
</dbReference>
<sequence length="319" mass="33610">MSDLLHISSSPHVRSKVSTSGIMGTVLLALLPAALFGIYNFGPHALLLILISMATCVATEAVYEHFMHKKLTIKDYSAAVTGLLLALNLPPSAPWWIPVIGGIFAILVVKQLFGGLGQNFMNPALAARCFLLISFTGRMTNFAVPENAWGKVADTVSGATPLAALKAGESVDVMSLFLGNVQGTIGETSALAILIGAAVLLGTKVIDCRIPLTYIGTFAVFVLLFGGHGFDMSYLAAHLFGGGLMLGAWFMATDYVTTPITKKGQLVYGVCLGVFTGLFRIFGGSAEGVSYAIIFCNLLVPLIERVTMPVAFGKGGKKA</sequence>
<keyword evidence="8 10" id="KW-1133">Transmembrane helix</keyword>
<dbReference type="NCBIfam" id="TIGR01946">
    <property type="entry name" value="rnfD"/>
    <property type="match status" value="1"/>
</dbReference>
<dbReference type="EMBL" id="CP039126">
    <property type="protein sequence ID" value="QMW78229.1"/>
    <property type="molecule type" value="Genomic_DNA"/>
</dbReference>
<keyword evidence="10" id="KW-1003">Cell membrane</keyword>
<accession>A0A7G5MUD6</accession>
<evidence type="ECO:0000256" key="2">
    <source>
        <dbReference type="ARBA" id="ARBA00022553"/>
    </source>
</evidence>
<dbReference type="HAMAP" id="MF_00462">
    <property type="entry name" value="RsxD_RnfD"/>
    <property type="match status" value="1"/>
</dbReference>
<feature type="transmembrane region" description="Helical" evidence="10">
    <location>
        <begin position="21"/>
        <end position="39"/>
    </location>
</feature>
<evidence type="ECO:0000256" key="6">
    <source>
        <dbReference type="ARBA" id="ARBA00022967"/>
    </source>
</evidence>